<evidence type="ECO:0000313" key="1">
    <source>
        <dbReference type="EMBL" id="KAI9452811.1"/>
    </source>
</evidence>
<reference evidence="1" key="1">
    <citation type="submission" date="2021-03" db="EMBL/GenBank/DDBJ databases">
        <title>Evolutionary priming and transition to the ectomycorrhizal habit in an iconic lineage of mushroom-forming fungi: is preadaptation a requirement?</title>
        <authorList>
            <consortium name="DOE Joint Genome Institute"/>
            <person name="Looney B.P."/>
            <person name="Miyauchi S."/>
            <person name="Morin E."/>
            <person name="Drula E."/>
            <person name="Courty P.E."/>
            <person name="Chicoki N."/>
            <person name="Fauchery L."/>
            <person name="Kohler A."/>
            <person name="Kuo A."/>
            <person name="LaButti K."/>
            <person name="Pangilinan J."/>
            <person name="Lipzen A."/>
            <person name="Riley R."/>
            <person name="Andreopoulos W."/>
            <person name="He G."/>
            <person name="Johnson J."/>
            <person name="Barry K.W."/>
            <person name="Grigoriev I.V."/>
            <person name="Nagy L."/>
            <person name="Hibbett D."/>
            <person name="Henrissat B."/>
            <person name="Matheny P.B."/>
            <person name="Labbe J."/>
            <person name="Martin A.F."/>
        </authorList>
    </citation>
    <scope>NUCLEOTIDE SEQUENCE</scope>
    <source>
        <strain evidence="1">BPL698</strain>
    </source>
</reference>
<evidence type="ECO:0000313" key="2">
    <source>
        <dbReference type="Proteomes" id="UP001207468"/>
    </source>
</evidence>
<keyword evidence="2" id="KW-1185">Reference proteome</keyword>
<sequence>MCESTDLVYHRPSPRKWPPFARAIRPSRSFPLSRHILCVFRDRFLLSIHLCLISINSVSCTQSFKFDCDALYIETHSLHQEGKYQWALIFIDAQGTVTRLPLPKLPSRPTSRHEGGSSAQREAHAPGVPAQPNCRKSPRGAPSQLLGYCKIGAYVGGLGRSEFEEVGNAALREKNDGVRPTWLLHVLATLQERGRILWDGPVGAVEGRVLEINREADMKWLQAFLHSTPYKIYTTTVL</sequence>
<protein>
    <submittedName>
        <fullName evidence="1">Uncharacterized protein</fullName>
    </submittedName>
</protein>
<dbReference type="EMBL" id="JAGFNK010000326">
    <property type="protein sequence ID" value="KAI9452811.1"/>
    <property type="molecule type" value="Genomic_DNA"/>
</dbReference>
<dbReference type="Proteomes" id="UP001207468">
    <property type="component" value="Unassembled WGS sequence"/>
</dbReference>
<comment type="caution">
    <text evidence="1">The sequence shown here is derived from an EMBL/GenBank/DDBJ whole genome shotgun (WGS) entry which is preliminary data.</text>
</comment>
<accession>A0ACC0TXH9</accession>
<proteinExistence type="predicted"/>
<name>A0ACC0TXH9_9AGAM</name>
<organism evidence="1 2">
    <name type="scientific">Russula earlei</name>
    <dbReference type="NCBI Taxonomy" id="71964"/>
    <lineage>
        <taxon>Eukaryota</taxon>
        <taxon>Fungi</taxon>
        <taxon>Dikarya</taxon>
        <taxon>Basidiomycota</taxon>
        <taxon>Agaricomycotina</taxon>
        <taxon>Agaricomycetes</taxon>
        <taxon>Russulales</taxon>
        <taxon>Russulaceae</taxon>
        <taxon>Russula</taxon>
    </lineage>
</organism>
<gene>
    <name evidence="1" type="ORF">F5148DRAFT_496614</name>
</gene>